<comment type="pathway">
    <text evidence="1 7">Amino-acid biosynthesis; L-proline biosynthesis; L-glutamate 5-semialdehyde from L-glutamate: step 2/2.</text>
</comment>
<dbReference type="EC" id="1.2.1.41" evidence="7"/>
<dbReference type="Gene3D" id="3.40.309.10">
    <property type="entry name" value="Aldehyde Dehydrogenase, Chain A, domain 2"/>
    <property type="match status" value="1"/>
</dbReference>
<proteinExistence type="inferred from homology"/>
<evidence type="ECO:0000256" key="3">
    <source>
        <dbReference type="ARBA" id="ARBA00022650"/>
    </source>
</evidence>
<comment type="similarity">
    <text evidence="7">Belongs to the gamma-glutamyl phosphate reductase family.</text>
</comment>
<comment type="catalytic activity">
    <reaction evidence="6 7">
        <text>L-glutamate 5-semialdehyde + phosphate + NADP(+) = L-glutamyl 5-phosphate + NADPH + H(+)</text>
        <dbReference type="Rhea" id="RHEA:19541"/>
        <dbReference type="ChEBI" id="CHEBI:15378"/>
        <dbReference type="ChEBI" id="CHEBI:43474"/>
        <dbReference type="ChEBI" id="CHEBI:57783"/>
        <dbReference type="ChEBI" id="CHEBI:58066"/>
        <dbReference type="ChEBI" id="CHEBI:58274"/>
        <dbReference type="ChEBI" id="CHEBI:58349"/>
        <dbReference type="EC" id="1.2.1.41"/>
    </reaction>
</comment>
<dbReference type="Gene3D" id="3.40.605.10">
    <property type="entry name" value="Aldehyde Dehydrogenase, Chain A, domain 1"/>
    <property type="match status" value="1"/>
</dbReference>
<dbReference type="InterPro" id="IPR016163">
    <property type="entry name" value="Ald_DH_C"/>
</dbReference>
<dbReference type="UniPathway" id="UPA00098">
    <property type="reaction ID" value="UER00360"/>
</dbReference>
<comment type="caution">
    <text evidence="9">The sequence shown here is derived from an EMBL/GenBank/DDBJ whole genome shotgun (WGS) entry which is preliminary data.</text>
</comment>
<feature type="domain" description="Aldehyde dehydrogenase" evidence="8">
    <location>
        <begin position="19"/>
        <end position="313"/>
    </location>
</feature>
<dbReference type="GO" id="GO:0005737">
    <property type="term" value="C:cytoplasm"/>
    <property type="evidence" value="ECO:0007669"/>
    <property type="project" value="UniProtKB-SubCell"/>
</dbReference>
<dbReference type="OrthoDB" id="9809970at2"/>
<evidence type="ECO:0000259" key="8">
    <source>
        <dbReference type="Pfam" id="PF00171"/>
    </source>
</evidence>
<gene>
    <name evidence="7" type="primary">proA</name>
    <name evidence="9" type="ORF">EAH84_02925</name>
</gene>
<dbReference type="InterPro" id="IPR015590">
    <property type="entry name" value="Aldehyde_DH_dom"/>
</dbReference>
<keyword evidence="3 7" id="KW-0641">Proline biosynthesis</keyword>
<evidence type="ECO:0000256" key="4">
    <source>
        <dbReference type="ARBA" id="ARBA00022857"/>
    </source>
</evidence>
<dbReference type="Pfam" id="PF00171">
    <property type="entry name" value="Aldedh"/>
    <property type="match status" value="1"/>
</dbReference>
<keyword evidence="5 7" id="KW-0560">Oxidoreductase</keyword>
<dbReference type="NCBIfam" id="TIGR00407">
    <property type="entry name" value="proA"/>
    <property type="match status" value="1"/>
</dbReference>
<reference evidence="9 10" key="1">
    <citation type="journal article" date="2019" name="Environ. Microbiol.">
        <title>Species interactions and distinct microbial communities in high Arctic permafrost affected cryosols are associated with the CH4 and CO2 gas fluxes.</title>
        <authorList>
            <person name="Altshuler I."/>
            <person name="Hamel J."/>
            <person name="Turney S."/>
            <person name="Magnuson E."/>
            <person name="Levesque R."/>
            <person name="Greer C."/>
            <person name="Whyte L.G."/>
        </authorList>
    </citation>
    <scope>NUCLEOTIDE SEQUENCE [LARGE SCALE GENOMIC DNA]</scope>
    <source>
        <strain evidence="9 10">S5.1</strain>
    </source>
</reference>
<dbReference type="PIRSF" id="PIRSF000151">
    <property type="entry name" value="GPR"/>
    <property type="match status" value="1"/>
</dbReference>
<keyword evidence="10" id="KW-1185">Reference proteome</keyword>
<keyword evidence="4 7" id="KW-0521">NADP</keyword>
<dbReference type="InterPro" id="IPR016161">
    <property type="entry name" value="Ald_DH/histidinol_DH"/>
</dbReference>
<protein>
    <recommendedName>
        <fullName evidence="7">Gamma-glutamyl phosphate reductase</fullName>
        <shortName evidence="7">GPR</shortName>
        <ecNumber evidence="7">1.2.1.41</ecNumber>
    </recommendedName>
    <alternativeName>
        <fullName evidence="7">Glutamate-5-semialdehyde dehydrogenase</fullName>
    </alternativeName>
    <alternativeName>
        <fullName evidence="7">Glutamyl-gamma-semialdehyde dehydrogenase</fullName>
        <shortName evidence="7">GSA dehydrogenase</shortName>
    </alternativeName>
</protein>
<dbReference type="NCBIfam" id="NF001221">
    <property type="entry name" value="PRK00197.1"/>
    <property type="match status" value="1"/>
</dbReference>
<evidence type="ECO:0000313" key="9">
    <source>
        <dbReference type="EMBL" id="TPG14286.1"/>
    </source>
</evidence>
<dbReference type="Proteomes" id="UP000318413">
    <property type="component" value="Unassembled WGS sequence"/>
</dbReference>
<comment type="function">
    <text evidence="7">Catalyzes the NADPH-dependent reduction of L-glutamate 5-phosphate into L-glutamate 5-semialdehyde and phosphate. The product spontaneously undergoes cyclization to form 1-pyrroline-5-carboxylate.</text>
</comment>
<dbReference type="HAMAP" id="MF_00412">
    <property type="entry name" value="ProA"/>
    <property type="match status" value="1"/>
</dbReference>
<name>A0A502CR63_9SPHN</name>
<evidence type="ECO:0000256" key="5">
    <source>
        <dbReference type="ARBA" id="ARBA00023002"/>
    </source>
</evidence>
<sequence>MRARSNCADVSNHLFIDRYRSFVLTDLQDQATTHIHELGARARRAASVLAAASTDVKNNALREAANALRKATPELLAANDQDVAGVADDKPDSYIDRLRLTEDRVAAMADALDQIAALPDPVGRVLATFDRPNGLRIERVTVPIGVIGMIYESRPNVGADASALCLKSGNAIILRGGSESRHSTRRIVECMQAGLTAAGLPADAIQAVQTTNRDAVAAMLRATGLIDLVIPRGGRGLVELVRDQAKVPTLLHLDGNNHCYVHEAADIDKAIAVIRNGKLRRTGVCGATETIVIDRTVADRVVPKLADAMPDCELRGDAEAVKLDSRLKPATEADWDTEYLDAIAAVKIVDGLDEGIEFVDAHSSGHTDAILTEDAAAARRFMLAIDSAIVMHNASTQFADGGEFGMGAEIGIATGKMHARGPVGLEQLTSFKYLVHGEGQIRP</sequence>
<dbReference type="SUPFAM" id="SSF53720">
    <property type="entry name" value="ALDH-like"/>
    <property type="match status" value="1"/>
</dbReference>
<dbReference type="PANTHER" id="PTHR11063">
    <property type="entry name" value="GLUTAMATE SEMIALDEHYDE DEHYDROGENASE"/>
    <property type="match status" value="1"/>
</dbReference>
<evidence type="ECO:0000256" key="6">
    <source>
        <dbReference type="ARBA" id="ARBA00049024"/>
    </source>
</evidence>
<accession>A0A502CR63</accession>
<organism evidence="9 10">
    <name type="scientific">Sphingomonas oligophenolica</name>
    <dbReference type="NCBI Taxonomy" id="301154"/>
    <lineage>
        <taxon>Bacteria</taxon>
        <taxon>Pseudomonadati</taxon>
        <taxon>Pseudomonadota</taxon>
        <taxon>Alphaproteobacteria</taxon>
        <taxon>Sphingomonadales</taxon>
        <taxon>Sphingomonadaceae</taxon>
        <taxon>Sphingomonas</taxon>
    </lineage>
</organism>
<comment type="subcellular location">
    <subcellularLocation>
        <location evidence="7">Cytoplasm</location>
    </subcellularLocation>
</comment>
<dbReference type="InterPro" id="IPR012134">
    <property type="entry name" value="Glu-5-SA_DH"/>
</dbReference>
<dbReference type="PANTHER" id="PTHR11063:SF8">
    <property type="entry name" value="DELTA-1-PYRROLINE-5-CARBOXYLATE SYNTHASE"/>
    <property type="match status" value="1"/>
</dbReference>
<dbReference type="GO" id="GO:0004350">
    <property type="term" value="F:glutamate-5-semialdehyde dehydrogenase activity"/>
    <property type="evidence" value="ECO:0007669"/>
    <property type="project" value="UniProtKB-UniRule"/>
</dbReference>
<keyword evidence="7" id="KW-0963">Cytoplasm</keyword>
<evidence type="ECO:0000256" key="1">
    <source>
        <dbReference type="ARBA" id="ARBA00004985"/>
    </source>
</evidence>
<keyword evidence="2 7" id="KW-0028">Amino-acid biosynthesis</keyword>
<dbReference type="GO" id="GO:0050661">
    <property type="term" value="F:NADP binding"/>
    <property type="evidence" value="ECO:0007669"/>
    <property type="project" value="InterPro"/>
</dbReference>
<dbReference type="EMBL" id="RCZK01000002">
    <property type="protein sequence ID" value="TPG14286.1"/>
    <property type="molecule type" value="Genomic_DNA"/>
</dbReference>
<evidence type="ECO:0000313" key="10">
    <source>
        <dbReference type="Proteomes" id="UP000318413"/>
    </source>
</evidence>
<evidence type="ECO:0000256" key="7">
    <source>
        <dbReference type="HAMAP-Rule" id="MF_00412"/>
    </source>
</evidence>
<dbReference type="InterPro" id="IPR016162">
    <property type="entry name" value="Ald_DH_N"/>
</dbReference>
<dbReference type="InterPro" id="IPR000965">
    <property type="entry name" value="GPR_dom"/>
</dbReference>
<dbReference type="GO" id="GO:0055129">
    <property type="term" value="P:L-proline biosynthetic process"/>
    <property type="evidence" value="ECO:0007669"/>
    <property type="project" value="UniProtKB-UniRule"/>
</dbReference>
<dbReference type="CDD" id="cd07079">
    <property type="entry name" value="ALDH_F18-19_ProA-GPR"/>
    <property type="match status" value="1"/>
</dbReference>
<dbReference type="AlphaFoldDB" id="A0A502CR63"/>
<evidence type="ECO:0000256" key="2">
    <source>
        <dbReference type="ARBA" id="ARBA00022605"/>
    </source>
</evidence>